<dbReference type="AlphaFoldDB" id="A0A4Q9VDE6"/>
<dbReference type="NCBIfam" id="TIGR00180">
    <property type="entry name" value="parB_part"/>
    <property type="match status" value="1"/>
</dbReference>
<dbReference type="GO" id="GO:0003677">
    <property type="term" value="F:DNA binding"/>
    <property type="evidence" value="ECO:0007669"/>
    <property type="project" value="InterPro"/>
</dbReference>
<dbReference type="InterPro" id="IPR017819">
    <property type="entry name" value="Plasmid_partition_RepB"/>
</dbReference>
<evidence type="ECO:0000313" key="3">
    <source>
        <dbReference type="EMBL" id="TBW32689.1"/>
    </source>
</evidence>
<dbReference type="CDD" id="cd16405">
    <property type="entry name" value="RepB_like_N"/>
    <property type="match status" value="1"/>
</dbReference>
<proteinExistence type="inferred from homology"/>
<evidence type="ECO:0000259" key="2">
    <source>
        <dbReference type="SMART" id="SM00470"/>
    </source>
</evidence>
<dbReference type="InterPro" id="IPR003115">
    <property type="entry name" value="ParB_N"/>
</dbReference>
<dbReference type="Pfam" id="PF02195">
    <property type="entry name" value="ParB_N"/>
    <property type="match status" value="1"/>
</dbReference>
<dbReference type="SUPFAM" id="SSF110849">
    <property type="entry name" value="ParB/Sulfiredoxin"/>
    <property type="match status" value="1"/>
</dbReference>
<dbReference type="GO" id="GO:0007059">
    <property type="term" value="P:chromosome segregation"/>
    <property type="evidence" value="ECO:0007669"/>
    <property type="project" value="TreeGrafter"/>
</dbReference>
<dbReference type="InterPro" id="IPR036086">
    <property type="entry name" value="ParB/Sulfiredoxin_sf"/>
</dbReference>
<evidence type="ECO:0000313" key="4">
    <source>
        <dbReference type="Proteomes" id="UP000292781"/>
    </source>
</evidence>
<dbReference type="SUPFAM" id="SSF109709">
    <property type="entry name" value="KorB DNA-binding domain-like"/>
    <property type="match status" value="1"/>
</dbReference>
<accession>A0A4Q9VDE6</accession>
<reference evidence="3 4" key="1">
    <citation type="submission" date="2019-02" db="EMBL/GenBank/DDBJ databases">
        <title>Siculibacillus lacustris gen. nov., sp. nov., a new rosette-forming bacterium isolated from a freshwater crater lake (Lake St. Ana, Romania).</title>
        <authorList>
            <person name="Felfoldi T."/>
            <person name="Marton Z."/>
            <person name="Szabo A."/>
            <person name="Mentes A."/>
            <person name="Boka K."/>
            <person name="Marialigeti K."/>
            <person name="Mathe I."/>
            <person name="Koncz M."/>
            <person name="Schumann P."/>
            <person name="Toth E."/>
        </authorList>
    </citation>
    <scope>NUCLEOTIDE SEQUENCE [LARGE SCALE GENOMIC DNA]</scope>
    <source>
        <strain evidence="3 4">SA-279</strain>
    </source>
</reference>
<comment type="caution">
    <text evidence="3">The sequence shown here is derived from an EMBL/GenBank/DDBJ whole genome shotgun (WGS) entry which is preliminary data.</text>
</comment>
<dbReference type="NCBIfam" id="TIGR03454">
    <property type="entry name" value="partition_RepB"/>
    <property type="match status" value="1"/>
</dbReference>
<comment type="similarity">
    <text evidence="1">Belongs to the ParB family.</text>
</comment>
<dbReference type="InterPro" id="IPR037972">
    <property type="entry name" value="RepB_N"/>
</dbReference>
<dbReference type="InterPro" id="IPR004437">
    <property type="entry name" value="ParB/RepB/Spo0J"/>
</dbReference>
<dbReference type="Gene3D" id="3.90.1530.30">
    <property type="match status" value="1"/>
</dbReference>
<dbReference type="InterPro" id="IPR050336">
    <property type="entry name" value="Chromosome_partition/occlusion"/>
</dbReference>
<protein>
    <submittedName>
        <fullName evidence="3">Plasmid partitioning protein RepB</fullName>
    </submittedName>
</protein>
<dbReference type="Proteomes" id="UP000292781">
    <property type="component" value="Unassembled WGS sequence"/>
</dbReference>
<gene>
    <name evidence="3" type="primary">repB</name>
    <name evidence="3" type="ORF">EYW49_21775</name>
</gene>
<dbReference type="RefSeq" id="WP_131311734.1">
    <property type="nucleotide sequence ID" value="NZ_SJFN01000055.1"/>
</dbReference>
<feature type="domain" description="ParB-like N-terminal" evidence="2">
    <location>
        <begin position="63"/>
        <end position="155"/>
    </location>
</feature>
<organism evidence="3 4">
    <name type="scientific">Siculibacillus lacustris</name>
    <dbReference type="NCBI Taxonomy" id="1549641"/>
    <lineage>
        <taxon>Bacteria</taxon>
        <taxon>Pseudomonadati</taxon>
        <taxon>Pseudomonadota</taxon>
        <taxon>Alphaproteobacteria</taxon>
        <taxon>Hyphomicrobiales</taxon>
        <taxon>Ancalomicrobiaceae</taxon>
        <taxon>Siculibacillus</taxon>
    </lineage>
</organism>
<dbReference type="GO" id="GO:0005694">
    <property type="term" value="C:chromosome"/>
    <property type="evidence" value="ECO:0007669"/>
    <property type="project" value="TreeGrafter"/>
</dbReference>
<dbReference type="PANTHER" id="PTHR33375">
    <property type="entry name" value="CHROMOSOME-PARTITIONING PROTEIN PARB-RELATED"/>
    <property type="match status" value="1"/>
</dbReference>
<dbReference type="SMART" id="SM00470">
    <property type="entry name" value="ParB"/>
    <property type="match status" value="1"/>
</dbReference>
<dbReference type="InterPro" id="IPR011111">
    <property type="entry name" value="Plasmid_RepB"/>
</dbReference>
<dbReference type="Pfam" id="PF07506">
    <property type="entry name" value="RepB"/>
    <property type="match status" value="1"/>
</dbReference>
<dbReference type="OrthoDB" id="7908920at2"/>
<sequence>MKGKDILRDLSLAGRPDPAAARMEPLKASGAVRAMSLGLDRLTTEAARARDLEHAIAQGEHVIELDPHAIEPSFISDRIQSVTDPEYDELKVSISATGQQVPVLVRPHPERLDRYQAAYGHRRIRAALDLKISVRAIVRNLSDIELVTAQAQENGPRLNLSFIERALFASHLDAYGFERDAIAQALGVDKPELSRLLSVNQKIDRSIILAIGPAPKIGRPRWVALADHLADGKRLSIALATISSADFLSADTNGRFNAVMNSIGTSPKKSRTLLRRPFVGASGQKLGWIENSGRGIRLTTDQAAFGAFLERKLPSLVDEFAESAEAAKPTSKRDQATDLK</sequence>
<keyword evidence="4" id="KW-1185">Reference proteome</keyword>
<dbReference type="EMBL" id="SJFN01000055">
    <property type="protein sequence ID" value="TBW32689.1"/>
    <property type="molecule type" value="Genomic_DNA"/>
</dbReference>
<evidence type="ECO:0000256" key="1">
    <source>
        <dbReference type="ARBA" id="ARBA00006295"/>
    </source>
</evidence>
<dbReference type="PANTHER" id="PTHR33375:SF1">
    <property type="entry name" value="CHROMOSOME-PARTITIONING PROTEIN PARB-RELATED"/>
    <property type="match status" value="1"/>
</dbReference>
<name>A0A4Q9VDE6_9HYPH</name>